<keyword evidence="1" id="KW-1133">Transmembrane helix</keyword>
<protein>
    <recommendedName>
        <fullName evidence="4">Integral membrane protein</fullName>
    </recommendedName>
</protein>
<evidence type="ECO:0000313" key="2">
    <source>
        <dbReference type="EMBL" id="MDR7665996.1"/>
    </source>
</evidence>
<dbReference type="Proteomes" id="UP001246244">
    <property type="component" value="Unassembled WGS sequence"/>
</dbReference>
<keyword evidence="3" id="KW-1185">Reference proteome</keyword>
<evidence type="ECO:0008006" key="4">
    <source>
        <dbReference type="Google" id="ProtNLM"/>
    </source>
</evidence>
<feature type="transmembrane region" description="Helical" evidence="1">
    <location>
        <begin position="7"/>
        <end position="30"/>
    </location>
</feature>
<accession>A0ABU2D236</accession>
<sequence length="126" mass="14308">MERPIGITILTFVAVVLAFLNAIVMLRFLGLLPFLGPIGIRIFNLWYALLYGLLAYIWVWLAQMLWQVDKQAWMFLAVITIFNLCVDFVVLVTGGSWYDVNFSVIMNALILIYIMLPGVRGAFGTD</sequence>
<gene>
    <name evidence="2" type="ORF">RG963_09470</name>
</gene>
<organism evidence="2 3">
    <name type="scientific">Methanosarcina baikalica</name>
    <dbReference type="NCBI Taxonomy" id="3073890"/>
    <lineage>
        <taxon>Archaea</taxon>
        <taxon>Methanobacteriati</taxon>
        <taxon>Methanobacteriota</taxon>
        <taxon>Stenosarchaea group</taxon>
        <taxon>Methanomicrobia</taxon>
        <taxon>Methanosarcinales</taxon>
        <taxon>Methanosarcinaceae</taxon>
        <taxon>Methanosarcina</taxon>
    </lineage>
</organism>
<evidence type="ECO:0000313" key="3">
    <source>
        <dbReference type="Proteomes" id="UP001246244"/>
    </source>
</evidence>
<comment type="caution">
    <text evidence="2">The sequence shown here is derived from an EMBL/GenBank/DDBJ whole genome shotgun (WGS) entry which is preliminary data.</text>
</comment>
<name>A0ABU2D236_9EURY</name>
<reference evidence="3" key="1">
    <citation type="submission" date="2023-07" db="EMBL/GenBank/DDBJ databases">
        <title>Whole-genome sequencing of a new Methanosarcina sp. Z-7115.</title>
        <authorList>
            <person name="Zhilina T.N."/>
            <person name="Merkel A.Y."/>
        </authorList>
    </citation>
    <scope>NUCLEOTIDE SEQUENCE [LARGE SCALE GENOMIC DNA]</scope>
    <source>
        <strain evidence="3">Z-7115</strain>
    </source>
</reference>
<keyword evidence="1" id="KW-0472">Membrane</keyword>
<evidence type="ECO:0000256" key="1">
    <source>
        <dbReference type="SAM" id="Phobius"/>
    </source>
</evidence>
<dbReference type="RefSeq" id="WP_310576021.1">
    <property type="nucleotide sequence ID" value="NZ_JAVKPK010000033.1"/>
</dbReference>
<keyword evidence="1" id="KW-0812">Transmembrane</keyword>
<dbReference type="EMBL" id="JAVKPK010000033">
    <property type="protein sequence ID" value="MDR7665996.1"/>
    <property type="molecule type" value="Genomic_DNA"/>
</dbReference>
<feature type="transmembrane region" description="Helical" evidence="1">
    <location>
        <begin position="42"/>
        <end position="61"/>
    </location>
</feature>
<feature type="transmembrane region" description="Helical" evidence="1">
    <location>
        <begin position="104"/>
        <end position="123"/>
    </location>
</feature>
<feature type="transmembrane region" description="Helical" evidence="1">
    <location>
        <begin position="73"/>
        <end position="98"/>
    </location>
</feature>
<proteinExistence type="predicted"/>